<keyword evidence="7 12" id="KW-0997">Cell inner membrane</keyword>
<evidence type="ECO:0000256" key="1">
    <source>
        <dbReference type="ARBA" id="ARBA00002442"/>
    </source>
</evidence>
<evidence type="ECO:0000313" key="14">
    <source>
        <dbReference type="Proteomes" id="UP000531231"/>
    </source>
</evidence>
<evidence type="ECO:0000256" key="3">
    <source>
        <dbReference type="ARBA" id="ARBA00008741"/>
    </source>
</evidence>
<keyword evidence="10 12" id="KW-1133">Transmembrane helix</keyword>
<evidence type="ECO:0000256" key="12">
    <source>
        <dbReference type="RuleBase" id="RU363101"/>
    </source>
</evidence>
<evidence type="ECO:0000256" key="7">
    <source>
        <dbReference type="ARBA" id="ARBA00022519"/>
    </source>
</evidence>
<keyword evidence="6 12" id="KW-1003">Cell membrane</keyword>
<evidence type="ECO:0000256" key="6">
    <source>
        <dbReference type="ARBA" id="ARBA00022475"/>
    </source>
</evidence>
<dbReference type="GO" id="GO:0005886">
    <property type="term" value="C:plasma membrane"/>
    <property type="evidence" value="ECO:0007669"/>
    <property type="project" value="UniProtKB-SubCell"/>
</dbReference>
<dbReference type="Pfam" id="PF04995">
    <property type="entry name" value="CcmD"/>
    <property type="match status" value="1"/>
</dbReference>
<evidence type="ECO:0000313" key="13">
    <source>
        <dbReference type="EMBL" id="MBB5090248.1"/>
    </source>
</evidence>
<proteinExistence type="inferred from homology"/>
<feature type="transmembrane region" description="Helical" evidence="12">
    <location>
        <begin position="6"/>
        <end position="27"/>
    </location>
</feature>
<comment type="subcellular location">
    <subcellularLocation>
        <location evidence="2 12">Cell inner membrane</location>
        <topology evidence="2 12">Single-pass membrane protein</topology>
    </subcellularLocation>
</comment>
<dbReference type="GO" id="GO:0015886">
    <property type="term" value="P:heme transport"/>
    <property type="evidence" value="ECO:0007669"/>
    <property type="project" value="InterPro"/>
</dbReference>
<dbReference type="GO" id="GO:0017004">
    <property type="term" value="P:cytochrome complex assembly"/>
    <property type="evidence" value="ECO:0007669"/>
    <property type="project" value="UniProtKB-KW"/>
</dbReference>
<dbReference type="EMBL" id="JACHIL010000001">
    <property type="protein sequence ID" value="MBB5090248.1"/>
    <property type="molecule type" value="Genomic_DNA"/>
</dbReference>
<gene>
    <name evidence="13" type="ORF">HNQ68_000760</name>
</gene>
<name>A0A7W8AJL0_9HYPH</name>
<organism evidence="13 14">
    <name type="scientific">Pseudochrobactrum saccharolyticum</name>
    <dbReference type="NCBI Taxonomy" id="354352"/>
    <lineage>
        <taxon>Bacteria</taxon>
        <taxon>Pseudomonadati</taxon>
        <taxon>Pseudomonadota</taxon>
        <taxon>Alphaproteobacteria</taxon>
        <taxon>Hyphomicrobiales</taxon>
        <taxon>Brucellaceae</taxon>
        <taxon>Pseudochrobactrum</taxon>
    </lineage>
</organism>
<comment type="caution">
    <text evidence="13">The sequence shown here is derived from an EMBL/GenBank/DDBJ whole genome shotgun (WGS) entry which is preliminary data.</text>
</comment>
<evidence type="ECO:0000256" key="11">
    <source>
        <dbReference type="ARBA" id="ARBA00023136"/>
    </source>
</evidence>
<comment type="function">
    <text evidence="1 12">Required for the export of heme to the periplasm for the biogenesis of c-type cytochromes.</text>
</comment>
<keyword evidence="9 12" id="KW-0201">Cytochrome c-type biogenesis</keyword>
<dbReference type="RefSeq" id="WP_075654044.1">
    <property type="nucleotide sequence ID" value="NZ_JACHIL010000001.1"/>
</dbReference>
<keyword evidence="8 12" id="KW-0812">Transmembrane</keyword>
<accession>A0A7W8AJL0</accession>
<keyword evidence="14" id="KW-1185">Reference proteome</keyword>
<dbReference type="AlphaFoldDB" id="A0A7W8AJL0"/>
<sequence length="52" mass="5897">MTHLSYVLISYGVSATVIVAIVAWILLTQTRLRAELARLEKQGIRRRSQKAD</sequence>
<evidence type="ECO:0000256" key="2">
    <source>
        <dbReference type="ARBA" id="ARBA00004377"/>
    </source>
</evidence>
<evidence type="ECO:0000256" key="4">
    <source>
        <dbReference type="ARBA" id="ARBA00016461"/>
    </source>
</evidence>
<comment type="similarity">
    <text evidence="3 12">Belongs to the CcmD/CycX/HelD family.</text>
</comment>
<evidence type="ECO:0000256" key="8">
    <source>
        <dbReference type="ARBA" id="ARBA00022692"/>
    </source>
</evidence>
<reference evidence="13 14" key="1">
    <citation type="submission" date="2020-08" db="EMBL/GenBank/DDBJ databases">
        <title>Genomic Encyclopedia of Type Strains, Phase IV (KMG-IV): sequencing the most valuable type-strain genomes for metagenomic binning, comparative biology and taxonomic classification.</title>
        <authorList>
            <person name="Goeker M."/>
        </authorList>
    </citation>
    <scope>NUCLEOTIDE SEQUENCE [LARGE SCALE GENOMIC DNA]</scope>
    <source>
        <strain evidence="13 14">DSM 25620</strain>
    </source>
</reference>
<keyword evidence="11 12" id="KW-0472">Membrane</keyword>
<dbReference type="InterPro" id="IPR007078">
    <property type="entry name" value="Haem_export_protD_CcmD"/>
</dbReference>
<dbReference type="Proteomes" id="UP000531231">
    <property type="component" value="Unassembled WGS sequence"/>
</dbReference>
<protein>
    <recommendedName>
        <fullName evidence="4 12">Heme exporter protein D</fullName>
    </recommendedName>
</protein>
<keyword evidence="5 12" id="KW-0813">Transport</keyword>
<evidence type="ECO:0000256" key="9">
    <source>
        <dbReference type="ARBA" id="ARBA00022748"/>
    </source>
</evidence>
<dbReference type="NCBIfam" id="TIGR03141">
    <property type="entry name" value="cytochro_ccmD"/>
    <property type="match status" value="1"/>
</dbReference>
<evidence type="ECO:0000256" key="10">
    <source>
        <dbReference type="ARBA" id="ARBA00022989"/>
    </source>
</evidence>
<evidence type="ECO:0000256" key="5">
    <source>
        <dbReference type="ARBA" id="ARBA00022448"/>
    </source>
</evidence>